<feature type="domain" description="TauD/TfdA-like" evidence="2">
    <location>
        <begin position="22"/>
        <end position="213"/>
    </location>
</feature>
<organism evidence="3 4">
    <name type="scientific">Winogradskyella aurantia</name>
    <dbReference type="NCBI Taxonomy" id="1915063"/>
    <lineage>
        <taxon>Bacteria</taxon>
        <taxon>Pseudomonadati</taxon>
        <taxon>Bacteroidota</taxon>
        <taxon>Flavobacteriia</taxon>
        <taxon>Flavobacteriales</taxon>
        <taxon>Flavobacteriaceae</taxon>
        <taxon>Winogradskyella</taxon>
    </lineage>
</organism>
<dbReference type="EMBL" id="NGJN01000013">
    <property type="protein sequence ID" value="OZV66261.1"/>
    <property type="molecule type" value="Genomic_DNA"/>
</dbReference>
<evidence type="ECO:0000256" key="1">
    <source>
        <dbReference type="ARBA" id="ARBA00023002"/>
    </source>
</evidence>
<reference evidence="3 4" key="1">
    <citation type="submission" date="2017-05" db="EMBL/GenBank/DDBJ databases">
        <title>The draft genome sequence of Idiomarina salinarum WNB302.</title>
        <authorList>
            <person name="Sun Y."/>
            <person name="Chen B."/>
            <person name="Du Z."/>
        </authorList>
    </citation>
    <scope>NUCLEOTIDE SEQUENCE [LARGE SCALE GENOMIC DNA]</scope>
    <source>
        <strain evidence="3 4">WNB302</strain>
    </source>
</reference>
<protein>
    <recommendedName>
        <fullName evidence="2">TauD/TfdA-like domain-containing protein</fullName>
    </recommendedName>
</protein>
<evidence type="ECO:0000313" key="3">
    <source>
        <dbReference type="EMBL" id="OZV66261.1"/>
    </source>
</evidence>
<keyword evidence="1" id="KW-0560">Oxidoreductase</keyword>
<evidence type="ECO:0000259" key="2">
    <source>
        <dbReference type="Pfam" id="PF02668"/>
    </source>
</evidence>
<comment type="caution">
    <text evidence="3">The sequence shown here is derived from an EMBL/GenBank/DDBJ whole genome shotgun (WGS) entry which is preliminary data.</text>
</comment>
<dbReference type="Pfam" id="PF02668">
    <property type="entry name" value="TauD"/>
    <property type="match status" value="1"/>
</dbReference>
<name>A0A265ULR9_9FLAO</name>
<evidence type="ECO:0000313" key="4">
    <source>
        <dbReference type="Proteomes" id="UP000216840"/>
    </source>
</evidence>
<sequence length="215" mass="24809">MTEQELISLKERGWTEFQSGSSDNELISIASKIGKVLNHPNGQSVFTLKPKAKNEQGVGTFSDKYGFGNFPFHTDTAFLKKPARFILMHSSEPSDCSTTIIFKKDFWNLLDEKDKSNAERSVYLVKTHKERFYTSFVFRENNVEGIKYDPACMHPFNASAKEFDQTFREILKVVKPKNVQWNGNKTVLIDNWKSLHGRSSAKNDTKRELKRIYIN</sequence>
<dbReference type="GO" id="GO:0016706">
    <property type="term" value="F:2-oxoglutarate-dependent dioxygenase activity"/>
    <property type="evidence" value="ECO:0007669"/>
    <property type="project" value="UniProtKB-ARBA"/>
</dbReference>
<dbReference type="Gene3D" id="3.60.130.10">
    <property type="entry name" value="Clavaminate synthase-like"/>
    <property type="match status" value="1"/>
</dbReference>
<accession>A0A265ULR9</accession>
<dbReference type="Proteomes" id="UP000216840">
    <property type="component" value="Unassembled WGS sequence"/>
</dbReference>
<dbReference type="InterPro" id="IPR042098">
    <property type="entry name" value="TauD-like_sf"/>
</dbReference>
<proteinExistence type="predicted"/>
<dbReference type="RefSeq" id="WP_094969443.1">
    <property type="nucleotide sequence ID" value="NZ_NGJN01000013.1"/>
</dbReference>
<dbReference type="OrthoDB" id="979809at2"/>
<dbReference type="SUPFAM" id="SSF51197">
    <property type="entry name" value="Clavaminate synthase-like"/>
    <property type="match status" value="1"/>
</dbReference>
<dbReference type="InterPro" id="IPR003819">
    <property type="entry name" value="TauD/TfdA-like"/>
</dbReference>
<dbReference type="AlphaFoldDB" id="A0A265ULR9"/>
<keyword evidence="4" id="KW-1185">Reference proteome</keyword>
<gene>
    <name evidence="3" type="ORF">CA834_14500</name>
</gene>